<feature type="domain" description="HNH nuclease" evidence="2">
    <location>
        <begin position="238"/>
        <end position="323"/>
    </location>
</feature>
<reference evidence="3 4" key="1">
    <citation type="journal article" date="2018" name="Sci. Rep.">
        <title>Characterisation of pathogen-specific regions and novel effector candidates in Fusarium oxysporum f. sp. cepae.</title>
        <authorList>
            <person name="Armitage A.D."/>
            <person name="Taylor A."/>
            <person name="Sobczyk M.K."/>
            <person name="Baxter L."/>
            <person name="Greenfield B.P."/>
            <person name="Bates H.J."/>
            <person name="Wilson F."/>
            <person name="Jackson A.C."/>
            <person name="Ott S."/>
            <person name="Harrison R.J."/>
            <person name="Clarkson J.P."/>
        </authorList>
    </citation>
    <scope>NUCLEOTIDE SEQUENCE [LARGE SCALE GENOMIC DNA]</scope>
    <source>
        <strain evidence="3 4">Fo_A13</strain>
    </source>
</reference>
<dbReference type="AlphaFoldDB" id="A0A420M8Z1"/>
<proteinExistence type="predicted"/>
<name>A0A420M8Z1_FUSOX</name>
<comment type="caution">
    <text evidence="3">The sequence shown here is derived from an EMBL/GenBank/DDBJ whole genome shotgun (WGS) entry which is preliminary data.</text>
</comment>
<feature type="region of interest" description="Disordered" evidence="1">
    <location>
        <begin position="387"/>
        <end position="439"/>
    </location>
</feature>
<dbReference type="Proteomes" id="UP000285084">
    <property type="component" value="Unassembled WGS sequence"/>
</dbReference>
<dbReference type="VEuPathDB" id="FungiDB:FOXG_21547"/>
<gene>
    <name evidence="3" type="ORF">BFJ69_g17195</name>
</gene>
<dbReference type="EMBL" id="MRCX01000688">
    <property type="protein sequence ID" value="RKK60876.1"/>
    <property type="molecule type" value="Genomic_DNA"/>
</dbReference>
<dbReference type="Pfam" id="PF13391">
    <property type="entry name" value="HNH_2"/>
    <property type="match status" value="1"/>
</dbReference>
<accession>A0A420M8Z1</accession>
<dbReference type="VEuPathDB" id="FungiDB:FOMG_18543"/>
<organism evidence="3 4">
    <name type="scientific">Fusarium oxysporum</name>
    <name type="common">Fusarium vascular wilt</name>
    <dbReference type="NCBI Taxonomy" id="5507"/>
    <lineage>
        <taxon>Eukaryota</taxon>
        <taxon>Fungi</taxon>
        <taxon>Dikarya</taxon>
        <taxon>Ascomycota</taxon>
        <taxon>Pezizomycotina</taxon>
        <taxon>Sordariomycetes</taxon>
        <taxon>Hypocreomycetidae</taxon>
        <taxon>Hypocreales</taxon>
        <taxon>Nectriaceae</taxon>
        <taxon>Fusarium</taxon>
        <taxon>Fusarium oxysporum species complex</taxon>
    </lineage>
</organism>
<dbReference type="VEuPathDB" id="FungiDB:FOC1_g10000938"/>
<dbReference type="VEuPathDB" id="FungiDB:HZS61_011687"/>
<evidence type="ECO:0000259" key="2">
    <source>
        <dbReference type="Pfam" id="PF13391"/>
    </source>
</evidence>
<sequence>MSNATVTPSMRAVAWNVHFTIGEDEDPGAFAGIHQVPGSNLVTFRNVCDELRLCFECPYDISDNENEKTWTDIAFSLNQDNSPSSLDPGLSFVTEAKMDQAVPSLAPLRPKEQNVLTYHIYYHKNCTLPSGSPLKSHMQAKCAKHLPNPSRRRDRRYLPPNKTPSDPKLTVMPLRKKLKARSVSPGKRSASGSTSPTKEVDDEFENVVAPASMEIDLDEARKVTNEFRSSCLNRATSCAVSGEGESWCPGPPIGPGIQACHIIPQHHYHVYPVAGGDADDDVPLEASNRRLKEAWQSTWSPRNGILLMKHLHDFFDARLFSIHPRTLRIRVFVPYNALTRFNGQRASVPNTIDRKALRHHYEMSCIENMAAERPILDVISPTASRMTSGMATPLTAKTDLPATPTSGHPGNGRVGDPTKKSRPNYPDQNQQRDSSMPGDLLHTLNIAELVDERGQKRKGLDDDETCSLDEWLEQYAADRFITSDNSEEFLKDVNWELRKFKKRRQRIG</sequence>
<protein>
    <recommendedName>
        <fullName evidence="2">HNH nuclease domain-containing protein</fullName>
    </recommendedName>
</protein>
<evidence type="ECO:0000256" key="1">
    <source>
        <dbReference type="SAM" id="MobiDB-lite"/>
    </source>
</evidence>
<evidence type="ECO:0000313" key="4">
    <source>
        <dbReference type="Proteomes" id="UP000285084"/>
    </source>
</evidence>
<dbReference type="InterPro" id="IPR003615">
    <property type="entry name" value="HNH_nuc"/>
</dbReference>
<feature type="region of interest" description="Disordered" evidence="1">
    <location>
        <begin position="137"/>
        <end position="201"/>
    </location>
</feature>
<dbReference type="VEuPathDB" id="FungiDB:FOZG_18301"/>
<evidence type="ECO:0000313" key="3">
    <source>
        <dbReference type="EMBL" id="RKK60876.1"/>
    </source>
</evidence>